<keyword evidence="5" id="KW-1003">Cell membrane</keyword>
<feature type="transmembrane region" description="Helical" evidence="12">
    <location>
        <begin position="320"/>
        <end position="340"/>
    </location>
</feature>
<evidence type="ECO:0000256" key="11">
    <source>
        <dbReference type="ARBA" id="ARBA00032555"/>
    </source>
</evidence>
<organism evidence="13">
    <name type="scientific">Guillardia theta (strain CCMP2712)</name>
    <name type="common">Cryptophyte</name>
    <dbReference type="NCBI Taxonomy" id="905079"/>
    <lineage>
        <taxon>Eukaryota</taxon>
        <taxon>Cryptophyceae</taxon>
        <taxon>Pyrenomonadales</taxon>
        <taxon>Geminigeraceae</taxon>
        <taxon>Guillardia</taxon>
    </lineage>
</organism>
<dbReference type="PANTHER" id="PTHR23516:SF1">
    <property type="entry name" value="MOLYBDATE-ANION TRANSPORTER"/>
    <property type="match status" value="1"/>
</dbReference>
<reference evidence="14" key="3">
    <citation type="submission" date="2016-03" db="UniProtKB">
        <authorList>
            <consortium name="EnsemblProtists"/>
        </authorList>
    </citation>
    <scope>IDENTIFICATION</scope>
</reference>
<dbReference type="SUPFAM" id="SSF103473">
    <property type="entry name" value="MFS general substrate transporter"/>
    <property type="match status" value="1"/>
</dbReference>
<evidence type="ECO:0000256" key="4">
    <source>
        <dbReference type="ARBA" id="ARBA00022448"/>
    </source>
</evidence>
<dbReference type="GeneID" id="17296091"/>
<evidence type="ECO:0000256" key="3">
    <source>
        <dbReference type="ARBA" id="ARBA00021242"/>
    </source>
</evidence>
<reference evidence="15" key="2">
    <citation type="submission" date="2012-11" db="EMBL/GenBank/DDBJ databases">
        <authorList>
            <person name="Kuo A."/>
            <person name="Curtis B.A."/>
            <person name="Tanifuji G."/>
            <person name="Burki F."/>
            <person name="Gruber A."/>
            <person name="Irimia M."/>
            <person name="Maruyama S."/>
            <person name="Arias M.C."/>
            <person name="Ball S.G."/>
            <person name="Gile G.H."/>
            <person name="Hirakawa Y."/>
            <person name="Hopkins J.F."/>
            <person name="Rensing S.A."/>
            <person name="Schmutz J."/>
            <person name="Symeonidi A."/>
            <person name="Elias M."/>
            <person name="Eveleigh R.J."/>
            <person name="Herman E.K."/>
            <person name="Klute M.J."/>
            <person name="Nakayama T."/>
            <person name="Obornik M."/>
            <person name="Reyes-Prieto A."/>
            <person name="Armbrust E.V."/>
            <person name="Aves S.J."/>
            <person name="Beiko R.G."/>
            <person name="Coutinho P."/>
            <person name="Dacks J.B."/>
            <person name="Durnford D.G."/>
            <person name="Fast N.M."/>
            <person name="Green B.R."/>
            <person name="Grisdale C."/>
            <person name="Hempe F."/>
            <person name="Henrissat B."/>
            <person name="Hoppner M.P."/>
            <person name="Ishida K.-I."/>
            <person name="Kim E."/>
            <person name="Koreny L."/>
            <person name="Kroth P.G."/>
            <person name="Liu Y."/>
            <person name="Malik S.-B."/>
            <person name="Maier U.G."/>
            <person name="McRose D."/>
            <person name="Mock T."/>
            <person name="Neilson J.A."/>
            <person name="Onodera N.T."/>
            <person name="Poole A.M."/>
            <person name="Pritham E.J."/>
            <person name="Richards T.A."/>
            <person name="Rocap G."/>
            <person name="Roy S.W."/>
            <person name="Sarai C."/>
            <person name="Schaack S."/>
            <person name="Shirato S."/>
            <person name="Slamovits C.H."/>
            <person name="Spencer D.F."/>
            <person name="Suzuki S."/>
            <person name="Worden A.Z."/>
            <person name="Zauner S."/>
            <person name="Barry K."/>
            <person name="Bell C."/>
            <person name="Bharti A.K."/>
            <person name="Crow J.A."/>
            <person name="Grimwood J."/>
            <person name="Kramer R."/>
            <person name="Lindquist E."/>
            <person name="Lucas S."/>
            <person name="Salamov A."/>
            <person name="McFadden G.I."/>
            <person name="Lane C.E."/>
            <person name="Keeling P.J."/>
            <person name="Gray M.W."/>
            <person name="Grigoriev I.V."/>
            <person name="Archibald J.M."/>
        </authorList>
    </citation>
    <scope>NUCLEOTIDE SEQUENCE</scope>
    <source>
        <strain evidence="15">CCMP2712</strain>
    </source>
</reference>
<keyword evidence="7 12" id="KW-1133">Transmembrane helix</keyword>
<keyword evidence="4" id="KW-0813">Transport</keyword>
<dbReference type="PaxDb" id="55529-EKX39327"/>
<evidence type="ECO:0000256" key="8">
    <source>
        <dbReference type="ARBA" id="ARBA00023065"/>
    </source>
</evidence>
<evidence type="ECO:0000256" key="12">
    <source>
        <dbReference type="SAM" id="Phobius"/>
    </source>
</evidence>
<feature type="transmembrane region" description="Helical" evidence="12">
    <location>
        <begin position="135"/>
        <end position="154"/>
    </location>
</feature>
<evidence type="ECO:0000256" key="1">
    <source>
        <dbReference type="ARBA" id="ARBA00003019"/>
    </source>
</evidence>
<comment type="function">
    <text evidence="1">Mediates high-affinity intracellular uptake of the rare oligo-element molybdenum.</text>
</comment>
<dbReference type="GO" id="GO:0005886">
    <property type="term" value="C:plasma membrane"/>
    <property type="evidence" value="ECO:0007669"/>
    <property type="project" value="UniProtKB-SubCell"/>
</dbReference>
<name>L1ITC0_GUITC</name>
<dbReference type="Proteomes" id="UP000011087">
    <property type="component" value="Unassembled WGS sequence"/>
</dbReference>
<evidence type="ECO:0000256" key="5">
    <source>
        <dbReference type="ARBA" id="ARBA00022475"/>
    </source>
</evidence>
<dbReference type="GO" id="GO:0015098">
    <property type="term" value="F:molybdate ion transmembrane transporter activity"/>
    <property type="evidence" value="ECO:0007669"/>
    <property type="project" value="InterPro"/>
</dbReference>
<dbReference type="Pfam" id="PF05631">
    <property type="entry name" value="MFS_5"/>
    <property type="match status" value="2"/>
</dbReference>
<sequence>MRDLKQIPLRSQDRQTLRRFTSEGLSETSSRKVHGDVLRVRGGGSLDFSRPETVFNTYLAGLAAFCALLRVVGLSGSNKVVSVANEKYQKLKTNYLAVFWAFKLADWLHGPYFYSVYASKKHNGKPLGEDLIGKLFLCGFGASMIFGTVAGSLVDTIGRKAGTATSLLFSAPEAWLVGEHGKQGGKGSWLSGPSGPFELSVLFLSLGTALVGLSWGENYGGNQKVSASKKNIFTSLRDAMRIILDDRKILLTGLIQSLFEGAMYIFVLQWPPGDKTMARVMSSSPPYGTIFACLMTACMIGSSLFGILMKTSMMIETIMIGMLGCSSIALALAGHIMHHLPDASFAMHVLAGCFLLFEV</sequence>
<accession>L1ITC0</accession>
<evidence type="ECO:0000256" key="9">
    <source>
        <dbReference type="ARBA" id="ARBA00023136"/>
    </source>
</evidence>
<dbReference type="OMA" id="SWTAMKE"/>
<evidence type="ECO:0000313" key="13">
    <source>
        <dbReference type="EMBL" id="EKX39327.1"/>
    </source>
</evidence>
<feature type="transmembrane region" description="Helical" evidence="12">
    <location>
        <begin position="95"/>
        <end position="114"/>
    </location>
</feature>
<dbReference type="eggNOG" id="KOG4332">
    <property type="taxonomic scope" value="Eukaryota"/>
</dbReference>
<evidence type="ECO:0000313" key="14">
    <source>
        <dbReference type="EnsemblProtists" id="EKX39327"/>
    </source>
</evidence>
<keyword evidence="15" id="KW-1185">Reference proteome</keyword>
<dbReference type="InterPro" id="IPR036259">
    <property type="entry name" value="MFS_trans_sf"/>
</dbReference>
<dbReference type="KEGG" id="gtt:GUITHDRAFT_114528"/>
<gene>
    <name evidence="13" type="ORF">GUITHDRAFT_114528</name>
</gene>
<dbReference type="AlphaFoldDB" id="L1ITC0"/>
<evidence type="ECO:0000256" key="2">
    <source>
        <dbReference type="ARBA" id="ARBA00004651"/>
    </source>
</evidence>
<dbReference type="EnsemblProtists" id="EKX39327">
    <property type="protein sequence ID" value="EKX39327"/>
    <property type="gene ID" value="GUITHDRAFT_114528"/>
</dbReference>
<dbReference type="RefSeq" id="XP_005826307.1">
    <property type="nucleotide sequence ID" value="XM_005826250.1"/>
</dbReference>
<reference evidence="13 15" key="1">
    <citation type="journal article" date="2012" name="Nature">
        <title>Algal genomes reveal evolutionary mosaicism and the fate of nucleomorphs.</title>
        <authorList>
            <consortium name="DOE Joint Genome Institute"/>
            <person name="Curtis B.A."/>
            <person name="Tanifuji G."/>
            <person name="Burki F."/>
            <person name="Gruber A."/>
            <person name="Irimia M."/>
            <person name="Maruyama S."/>
            <person name="Arias M.C."/>
            <person name="Ball S.G."/>
            <person name="Gile G.H."/>
            <person name="Hirakawa Y."/>
            <person name="Hopkins J.F."/>
            <person name="Kuo A."/>
            <person name="Rensing S.A."/>
            <person name="Schmutz J."/>
            <person name="Symeonidi A."/>
            <person name="Elias M."/>
            <person name="Eveleigh R.J."/>
            <person name="Herman E.K."/>
            <person name="Klute M.J."/>
            <person name="Nakayama T."/>
            <person name="Obornik M."/>
            <person name="Reyes-Prieto A."/>
            <person name="Armbrust E.V."/>
            <person name="Aves S.J."/>
            <person name="Beiko R.G."/>
            <person name="Coutinho P."/>
            <person name="Dacks J.B."/>
            <person name="Durnford D.G."/>
            <person name="Fast N.M."/>
            <person name="Green B.R."/>
            <person name="Grisdale C.J."/>
            <person name="Hempel F."/>
            <person name="Henrissat B."/>
            <person name="Hoppner M.P."/>
            <person name="Ishida K."/>
            <person name="Kim E."/>
            <person name="Koreny L."/>
            <person name="Kroth P.G."/>
            <person name="Liu Y."/>
            <person name="Malik S.B."/>
            <person name="Maier U.G."/>
            <person name="McRose D."/>
            <person name="Mock T."/>
            <person name="Neilson J.A."/>
            <person name="Onodera N.T."/>
            <person name="Poole A.M."/>
            <person name="Pritham E.J."/>
            <person name="Richards T.A."/>
            <person name="Rocap G."/>
            <person name="Roy S.W."/>
            <person name="Sarai C."/>
            <person name="Schaack S."/>
            <person name="Shirato S."/>
            <person name="Slamovits C.H."/>
            <person name="Spencer D.F."/>
            <person name="Suzuki S."/>
            <person name="Worden A.Z."/>
            <person name="Zauner S."/>
            <person name="Barry K."/>
            <person name="Bell C."/>
            <person name="Bharti A.K."/>
            <person name="Crow J.A."/>
            <person name="Grimwood J."/>
            <person name="Kramer R."/>
            <person name="Lindquist E."/>
            <person name="Lucas S."/>
            <person name="Salamov A."/>
            <person name="McFadden G.I."/>
            <person name="Lane C.E."/>
            <person name="Keeling P.J."/>
            <person name="Gray M.W."/>
            <person name="Grigoriev I.V."/>
            <person name="Archibald J.M."/>
        </authorList>
    </citation>
    <scope>NUCLEOTIDE SEQUENCE</scope>
    <source>
        <strain evidence="13 15">CCMP2712</strain>
    </source>
</reference>
<dbReference type="PANTHER" id="PTHR23516">
    <property type="entry name" value="SAM (S-ADENOSYL METHIONINE) TRANSPORTER"/>
    <property type="match status" value="1"/>
</dbReference>
<keyword evidence="6 12" id="KW-0812">Transmembrane</keyword>
<dbReference type="GO" id="GO:0006811">
    <property type="term" value="P:monoatomic ion transport"/>
    <property type="evidence" value="ECO:0007669"/>
    <property type="project" value="UniProtKB-KW"/>
</dbReference>
<comment type="subcellular location">
    <subcellularLocation>
        <location evidence="2">Cell membrane</location>
        <topology evidence="2">Multi-pass membrane protein</topology>
    </subcellularLocation>
</comment>
<feature type="transmembrane region" description="Helical" evidence="12">
    <location>
        <begin position="287"/>
        <end position="308"/>
    </location>
</feature>
<feature type="transmembrane region" description="Helical" evidence="12">
    <location>
        <begin position="249"/>
        <end position="267"/>
    </location>
</feature>
<dbReference type="InterPro" id="IPR008509">
    <property type="entry name" value="MOT2/MFSD5"/>
</dbReference>
<evidence type="ECO:0000256" key="6">
    <source>
        <dbReference type="ARBA" id="ARBA00022692"/>
    </source>
</evidence>
<evidence type="ECO:0000313" key="15">
    <source>
        <dbReference type="Proteomes" id="UP000011087"/>
    </source>
</evidence>
<protein>
    <recommendedName>
        <fullName evidence="3">Molybdate-anion transporter</fullName>
    </recommendedName>
    <alternativeName>
        <fullName evidence="10">Major facilitator superfamily domain-containing protein 5</fullName>
    </alternativeName>
    <alternativeName>
        <fullName evidence="11">Molybdate transporter 2 homolog</fullName>
    </alternativeName>
</protein>
<evidence type="ECO:0000256" key="10">
    <source>
        <dbReference type="ARBA" id="ARBA00030646"/>
    </source>
</evidence>
<keyword evidence="9 12" id="KW-0472">Membrane</keyword>
<proteinExistence type="predicted"/>
<feature type="transmembrane region" description="Helical" evidence="12">
    <location>
        <begin position="55"/>
        <end position="75"/>
    </location>
</feature>
<keyword evidence="8" id="KW-0406">Ion transport</keyword>
<dbReference type="OrthoDB" id="263957at2759"/>
<dbReference type="HOGENOM" id="CLU_772633_0_0_1"/>
<dbReference type="EMBL" id="JH993040">
    <property type="protein sequence ID" value="EKX39327.1"/>
    <property type="molecule type" value="Genomic_DNA"/>
</dbReference>
<evidence type="ECO:0000256" key="7">
    <source>
        <dbReference type="ARBA" id="ARBA00022989"/>
    </source>
</evidence>